<dbReference type="PANTHER" id="PTHR28181">
    <property type="entry name" value="UPF0655 PROTEIN YCR015C"/>
    <property type="match status" value="1"/>
</dbReference>
<dbReference type="InterPro" id="IPR006384">
    <property type="entry name" value="HAD_hydro_PyrdxlP_Pase-like"/>
</dbReference>
<evidence type="ECO:0000313" key="3">
    <source>
        <dbReference type="Proteomes" id="UP000198372"/>
    </source>
</evidence>
<dbReference type="Gene3D" id="3.40.50.1000">
    <property type="entry name" value="HAD superfamily/HAD-like"/>
    <property type="match status" value="1"/>
</dbReference>
<dbReference type="InterPro" id="IPR036412">
    <property type="entry name" value="HAD-like_sf"/>
</dbReference>
<gene>
    <name evidence="2" type="ORF">BQ2448_6707</name>
</gene>
<dbReference type="Pfam" id="PF12710">
    <property type="entry name" value="HAD"/>
    <property type="match status" value="1"/>
</dbReference>
<evidence type="ECO:0000256" key="1">
    <source>
        <dbReference type="ARBA" id="ARBA00022801"/>
    </source>
</evidence>
<dbReference type="PANTHER" id="PTHR28181:SF2">
    <property type="entry name" value="PHOSPHORIC MONOESTER HYDROLASE"/>
    <property type="match status" value="1"/>
</dbReference>
<dbReference type="SUPFAM" id="SSF56784">
    <property type="entry name" value="HAD-like"/>
    <property type="match status" value="1"/>
</dbReference>
<dbReference type="EMBL" id="FMSP01000020">
    <property type="protein sequence ID" value="SCV74275.1"/>
    <property type="molecule type" value="Genomic_DNA"/>
</dbReference>
<dbReference type="GO" id="GO:0016791">
    <property type="term" value="F:phosphatase activity"/>
    <property type="evidence" value="ECO:0007669"/>
    <property type="project" value="InterPro"/>
</dbReference>
<dbReference type="Gene3D" id="3.90.1470.20">
    <property type="match status" value="1"/>
</dbReference>
<name>A0A238FM92_9BASI</name>
<dbReference type="STRING" id="269621.A0A238FM92"/>
<keyword evidence="3" id="KW-1185">Reference proteome</keyword>
<organism evidence="2 3">
    <name type="scientific">Microbotryum intermedium</name>
    <dbReference type="NCBI Taxonomy" id="269621"/>
    <lineage>
        <taxon>Eukaryota</taxon>
        <taxon>Fungi</taxon>
        <taxon>Dikarya</taxon>
        <taxon>Basidiomycota</taxon>
        <taxon>Pucciniomycotina</taxon>
        <taxon>Microbotryomycetes</taxon>
        <taxon>Microbotryales</taxon>
        <taxon>Microbotryaceae</taxon>
        <taxon>Microbotryum</taxon>
    </lineage>
</organism>
<protein>
    <submittedName>
        <fullName evidence="2">BQ2448_6707 protein</fullName>
    </submittedName>
</protein>
<dbReference type="InterPro" id="IPR050849">
    <property type="entry name" value="HAD-like_hydrolase_phosphatase"/>
</dbReference>
<dbReference type="NCBIfam" id="TIGR01488">
    <property type="entry name" value="HAD-SF-IB"/>
    <property type="match status" value="1"/>
</dbReference>
<dbReference type="InterPro" id="IPR023214">
    <property type="entry name" value="HAD_sf"/>
</dbReference>
<accession>A0A238FM92</accession>
<sequence length="290" mass="32444">MSASQSSLPHAQAPYIVFSDFDGTITTEDSNDAATDNVRTLKYPLLRVQCLDLTTGLDVAENLPQLGFGLEKRRALNLEILNGTKNFRQSSVARGLHCRDAFREMIDSVAANNTFDETREYLRNKIKLDAGFKPFFEWCKAHDVPVVIVSSGMVPIIRAIMENLVGVEDASKIDIIANDVEYLPDGKWTIKFRHPESGFGHDKSRSTSPYRDLEHKPTLFFCGDGVSDLSAARAANLLFVKVIPGHTNDLSVHCDREQIPYVAFEQFLQVKDAVANVIEKRATIEQLLKQ</sequence>
<dbReference type="Proteomes" id="UP000198372">
    <property type="component" value="Unassembled WGS sequence"/>
</dbReference>
<proteinExistence type="predicted"/>
<dbReference type="AlphaFoldDB" id="A0A238FM92"/>
<evidence type="ECO:0000313" key="2">
    <source>
        <dbReference type="EMBL" id="SCV74275.1"/>
    </source>
</evidence>
<dbReference type="OrthoDB" id="10014216at2759"/>
<dbReference type="NCBIfam" id="TIGR01489">
    <property type="entry name" value="DKMTPPase-SF"/>
    <property type="match status" value="1"/>
</dbReference>
<keyword evidence="1" id="KW-0378">Hydrolase</keyword>
<reference evidence="3" key="1">
    <citation type="submission" date="2016-09" db="EMBL/GenBank/DDBJ databases">
        <authorList>
            <person name="Jeantristanb JTB J.-T."/>
            <person name="Ricardo R."/>
        </authorList>
    </citation>
    <scope>NUCLEOTIDE SEQUENCE [LARGE SCALE GENOMIC DNA]</scope>
</reference>